<dbReference type="Gene3D" id="3.10.450.50">
    <property type="match status" value="1"/>
</dbReference>
<proteinExistence type="predicted"/>
<accession>A0ABV6LSH0</accession>
<dbReference type="Pfam" id="PF02810">
    <property type="entry name" value="SEC-C"/>
    <property type="match status" value="1"/>
</dbReference>
<keyword evidence="2" id="KW-1185">Reference proteome</keyword>
<dbReference type="SUPFAM" id="SSF103642">
    <property type="entry name" value="Sec-C motif"/>
    <property type="match status" value="1"/>
</dbReference>
<comment type="caution">
    <text evidence="1">The sequence shown here is derived from an EMBL/GenBank/DDBJ whole genome shotgun (WGS) entry which is preliminary data.</text>
</comment>
<reference evidence="1 2" key="1">
    <citation type="submission" date="2024-09" db="EMBL/GenBank/DDBJ databases">
        <authorList>
            <person name="Sun Q."/>
            <person name="Mori K."/>
        </authorList>
    </citation>
    <scope>NUCLEOTIDE SEQUENCE [LARGE SCALE GENOMIC DNA]</scope>
    <source>
        <strain evidence="1 2">NCAIM B.02529</strain>
    </source>
</reference>
<evidence type="ECO:0000313" key="2">
    <source>
        <dbReference type="Proteomes" id="UP001589836"/>
    </source>
</evidence>
<dbReference type="RefSeq" id="WP_377350567.1">
    <property type="nucleotide sequence ID" value="NZ_JBHLTP010000013.1"/>
</dbReference>
<protein>
    <submittedName>
        <fullName evidence="1">YecA family protein</fullName>
    </submittedName>
</protein>
<gene>
    <name evidence="1" type="ORF">ACFFGV_17445</name>
</gene>
<sequence>MIEVGRNEPCPCGSGKKYKKCHGNPKVVAFPTQLVDEELNQLLNKLNEYTYTHYGFHVPRVPAKTNQKLFNLMAVLHTSLFRPLQNGKRIIEEYIEDKGSAVKRPATKQSFEQWSQAEIGIFHLDAQPTESLATMRNTFTGHTFTIQMNASESLDMSYFIGMIGAWGEYNRFLPFSMPMEENTYKRYIASFDKEYEAHHNGQGRLDYFSENFLNQLTKLSEIMKNPIQEDAEEQWEGKPEEHEVMNLLDERVDRNIFSEEEITHIKQFWMAYCDNHHPTIRKPEVFAATLEYFFGTDSLFGPAREVTQKGLGTKYGVSPNTISKRTVEVSGIFHNMFEQGQAQ</sequence>
<organism evidence="1 2">
    <name type="scientific">Pontibacillus salicampi</name>
    <dbReference type="NCBI Taxonomy" id="1449801"/>
    <lineage>
        <taxon>Bacteria</taxon>
        <taxon>Bacillati</taxon>
        <taxon>Bacillota</taxon>
        <taxon>Bacilli</taxon>
        <taxon>Bacillales</taxon>
        <taxon>Bacillaceae</taxon>
        <taxon>Pontibacillus</taxon>
    </lineage>
</organism>
<name>A0ABV6LSH0_9BACI</name>
<dbReference type="Proteomes" id="UP001589836">
    <property type="component" value="Unassembled WGS sequence"/>
</dbReference>
<dbReference type="EMBL" id="JBHLTP010000013">
    <property type="protein sequence ID" value="MFC0525371.1"/>
    <property type="molecule type" value="Genomic_DNA"/>
</dbReference>
<evidence type="ECO:0000313" key="1">
    <source>
        <dbReference type="EMBL" id="MFC0525371.1"/>
    </source>
</evidence>
<dbReference type="InterPro" id="IPR004027">
    <property type="entry name" value="SEC_C_motif"/>
</dbReference>